<dbReference type="PANTHER" id="PTHR33643:SF1">
    <property type="entry name" value="UREASE ACCESSORY PROTEIN D"/>
    <property type="match status" value="1"/>
</dbReference>
<dbReference type="STRING" id="339866.GCA_001418255_00257"/>
<accession>A0A0K6HRP4</accession>
<dbReference type="OrthoDB" id="9798842at2"/>
<gene>
    <name evidence="3" type="primary">ureD</name>
    <name evidence="4" type="ORF">Ga0061069_101259</name>
</gene>
<dbReference type="GO" id="GO:0016151">
    <property type="term" value="F:nickel cation binding"/>
    <property type="evidence" value="ECO:0007669"/>
    <property type="project" value="UniProtKB-UniRule"/>
</dbReference>
<organism evidence="4 5">
    <name type="scientific">Thiomonas bhubaneswarensis</name>
    <dbReference type="NCBI Taxonomy" id="339866"/>
    <lineage>
        <taxon>Bacteria</taxon>
        <taxon>Pseudomonadati</taxon>
        <taxon>Pseudomonadota</taxon>
        <taxon>Betaproteobacteria</taxon>
        <taxon>Burkholderiales</taxon>
        <taxon>Thiomonas</taxon>
    </lineage>
</organism>
<keyword evidence="3" id="KW-0996">Nickel insertion</keyword>
<dbReference type="Pfam" id="PF01774">
    <property type="entry name" value="UreD"/>
    <property type="match status" value="1"/>
</dbReference>
<protein>
    <recommendedName>
        <fullName evidence="3">Urease accessory protein UreD</fullName>
    </recommendedName>
</protein>
<dbReference type="GO" id="GO:0005737">
    <property type="term" value="C:cytoplasm"/>
    <property type="evidence" value="ECO:0007669"/>
    <property type="project" value="UniProtKB-SubCell"/>
</dbReference>
<evidence type="ECO:0000256" key="1">
    <source>
        <dbReference type="ARBA" id="ARBA00007177"/>
    </source>
</evidence>
<dbReference type="HAMAP" id="MF_01384">
    <property type="entry name" value="UreD"/>
    <property type="match status" value="1"/>
</dbReference>
<sequence length="278" mass="29770">MAPWHSRLQLQFSSEADRTVLRHRHEGGLRALASHYPEAPGICHQVLVHPPGGLVGGDILDIDLTVQAGAHALVTTPGAGRFYRSTGAPARQTLEARLAPGARLEWLPLETLAYDQCLGENRSRFHLEPGAELIAWDLLALGLPAADAAFRAGRFTQHVELPGIWLERGSIAGDDEVLLHASGGLRGHTALATLLFAAGSPLAAQRRDALLDTARQAADAAAVDEVLWGATAPHAQIIVLRALGQRIEPVAALCRAVWAAWRQAAWSIEACAPRVWAT</sequence>
<dbReference type="EMBL" id="CYHF01000001">
    <property type="protein sequence ID" value="CUA93521.1"/>
    <property type="molecule type" value="Genomic_DNA"/>
</dbReference>
<dbReference type="Proteomes" id="UP000183649">
    <property type="component" value="Unassembled WGS sequence"/>
</dbReference>
<evidence type="ECO:0000256" key="2">
    <source>
        <dbReference type="ARBA" id="ARBA00023186"/>
    </source>
</evidence>
<evidence type="ECO:0000313" key="4">
    <source>
        <dbReference type="EMBL" id="CUA93521.1"/>
    </source>
</evidence>
<comment type="function">
    <text evidence="3">Required for maturation of urease via the functional incorporation of the urease nickel metallocenter.</text>
</comment>
<keyword evidence="2 3" id="KW-0143">Chaperone</keyword>
<keyword evidence="5" id="KW-1185">Reference proteome</keyword>
<dbReference type="RefSeq" id="WP_055449208.1">
    <property type="nucleotide sequence ID" value="NZ_CYHF01000001.1"/>
</dbReference>
<comment type="similarity">
    <text evidence="1 3">Belongs to the UreD family.</text>
</comment>
<dbReference type="InterPro" id="IPR002669">
    <property type="entry name" value="UreD"/>
</dbReference>
<dbReference type="AlphaFoldDB" id="A0A0K6HRP4"/>
<name>A0A0K6HRP4_9BURK</name>
<keyword evidence="3" id="KW-0963">Cytoplasm</keyword>
<reference evidence="5" key="1">
    <citation type="submission" date="2015-08" db="EMBL/GenBank/DDBJ databases">
        <authorList>
            <person name="Varghese N."/>
        </authorList>
    </citation>
    <scope>NUCLEOTIDE SEQUENCE [LARGE SCALE GENOMIC DNA]</scope>
    <source>
        <strain evidence="5">DSM 18181</strain>
    </source>
</reference>
<comment type="subcellular location">
    <subcellularLocation>
        <location evidence="3">Cytoplasm</location>
    </subcellularLocation>
</comment>
<proteinExistence type="inferred from homology"/>
<evidence type="ECO:0000313" key="5">
    <source>
        <dbReference type="Proteomes" id="UP000183649"/>
    </source>
</evidence>
<dbReference type="PANTHER" id="PTHR33643">
    <property type="entry name" value="UREASE ACCESSORY PROTEIN D"/>
    <property type="match status" value="1"/>
</dbReference>
<comment type="subunit">
    <text evidence="3">UreD, UreF and UreG form a complex that acts as a GTP-hydrolysis-dependent molecular chaperone, activating the urease apoprotein by helping to assemble the nickel containing metallocenter of UreC. The UreE protein probably delivers the nickel.</text>
</comment>
<evidence type="ECO:0000256" key="3">
    <source>
        <dbReference type="HAMAP-Rule" id="MF_01384"/>
    </source>
</evidence>